<dbReference type="RefSeq" id="WP_386667105.1">
    <property type="nucleotide sequence ID" value="NZ_JBHLTG010000001.1"/>
</dbReference>
<protein>
    <submittedName>
        <fullName evidence="1">Uncharacterized protein</fullName>
    </submittedName>
</protein>
<evidence type="ECO:0000313" key="1">
    <source>
        <dbReference type="EMBL" id="MFC0677941.1"/>
    </source>
</evidence>
<organism evidence="1 2">
    <name type="scientific">Lysobacter korlensis</name>
    <dbReference type="NCBI Taxonomy" id="553636"/>
    <lineage>
        <taxon>Bacteria</taxon>
        <taxon>Pseudomonadati</taxon>
        <taxon>Pseudomonadota</taxon>
        <taxon>Gammaproteobacteria</taxon>
        <taxon>Lysobacterales</taxon>
        <taxon>Lysobacteraceae</taxon>
        <taxon>Lysobacter</taxon>
    </lineage>
</organism>
<name>A0ABV6RMC4_9GAMM</name>
<keyword evidence="2" id="KW-1185">Reference proteome</keyword>
<dbReference type="EMBL" id="JBHLTG010000001">
    <property type="protein sequence ID" value="MFC0677941.1"/>
    <property type="molecule type" value="Genomic_DNA"/>
</dbReference>
<proteinExistence type="predicted"/>
<sequence length="128" mass="13846">MKVQLQPGTMRLRVDEAELATLLDDGALSLVLDNADAVLWSCEVSLDAAIGEVALETRPPSRWRVRLPAQAVIGYAATLPRRDALEFVSANTGSSAHALRCIAFEVDVRDSMRVRGAARRSERQAASG</sequence>
<evidence type="ECO:0000313" key="2">
    <source>
        <dbReference type="Proteomes" id="UP001589896"/>
    </source>
</evidence>
<reference evidence="1 2" key="1">
    <citation type="submission" date="2024-09" db="EMBL/GenBank/DDBJ databases">
        <authorList>
            <person name="Sun Q."/>
            <person name="Mori K."/>
        </authorList>
    </citation>
    <scope>NUCLEOTIDE SEQUENCE [LARGE SCALE GENOMIC DNA]</scope>
    <source>
        <strain evidence="1 2">KCTC 23076</strain>
    </source>
</reference>
<comment type="caution">
    <text evidence="1">The sequence shown here is derived from an EMBL/GenBank/DDBJ whole genome shotgun (WGS) entry which is preliminary data.</text>
</comment>
<gene>
    <name evidence="1" type="ORF">ACFFGH_08820</name>
</gene>
<dbReference type="Proteomes" id="UP001589896">
    <property type="component" value="Unassembled WGS sequence"/>
</dbReference>
<accession>A0ABV6RMC4</accession>